<reference evidence="2 3" key="1">
    <citation type="submission" date="2022-03" db="EMBL/GenBank/DDBJ databases">
        <title>Luteimonas soily sp. nov., a novel bacterium isolated from the soil.</title>
        <authorList>
            <person name="Zhang X."/>
        </authorList>
    </citation>
    <scope>NUCLEOTIDE SEQUENCE [LARGE SCALE GENOMIC DNA]</scope>
    <source>
        <strain evidence="2 3">50</strain>
    </source>
</reference>
<comment type="caution">
    <text evidence="2">The sequence shown here is derived from an EMBL/GenBank/DDBJ whole genome shotgun (WGS) entry which is preliminary data.</text>
</comment>
<evidence type="ECO:0000313" key="2">
    <source>
        <dbReference type="EMBL" id="MCJ0826676.1"/>
    </source>
</evidence>
<sequence>MSLRSTGKSGRYGMRQPWLLLYNCQVMGLANSLNLLCDDIQVEYYDPPNFRKQAKFILGRMRDFERVLVAPQLESELGEQWSGNEKVWRIPTISFNAYHPDICYLLHSGSPLKGPLGDYHSLIAYAAYTCGMSETRALALYCESVYDSLGYFNRWDHSRKALLDSFSSHGFDIGAKFVEWSRNGPFMYSLNHPRVHCVRDVASAILGRAGLDARYLDALPHDNLANGPIFPVYTEIASHLGVDGSYLFKLGGRYQFIQLEEFVSECFRLYRDTPRVGIRPEFERMLGNAMAVIKALQ</sequence>
<evidence type="ECO:0000313" key="3">
    <source>
        <dbReference type="Proteomes" id="UP001165423"/>
    </source>
</evidence>
<feature type="domain" description="Polysaccharide biosynthesis enzyme WcbI" evidence="1">
    <location>
        <begin position="23"/>
        <end position="212"/>
    </location>
</feature>
<dbReference type="EMBL" id="JALGCL010000005">
    <property type="protein sequence ID" value="MCJ0826676.1"/>
    <property type="molecule type" value="Genomic_DNA"/>
</dbReference>
<organism evidence="2 3">
    <name type="scientific">Cognatiluteimonas sedimenti</name>
    <dbReference type="NCBI Taxonomy" id="2927791"/>
    <lineage>
        <taxon>Bacteria</taxon>
        <taxon>Pseudomonadati</taxon>
        <taxon>Pseudomonadota</taxon>
        <taxon>Gammaproteobacteria</taxon>
        <taxon>Lysobacterales</taxon>
        <taxon>Lysobacteraceae</taxon>
        <taxon>Cognatiluteimonas</taxon>
    </lineage>
</organism>
<proteinExistence type="predicted"/>
<keyword evidence="3" id="KW-1185">Reference proteome</keyword>
<dbReference type="Proteomes" id="UP001165423">
    <property type="component" value="Unassembled WGS sequence"/>
</dbReference>
<evidence type="ECO:0000259" key="1">
    <source>
        <dbReference type="Pfam" id="PF18588"/>
    </source>
</evidence>
<dbReference type="InterPro" id="IPR041307">
    <property type="entry name" value="WcbI"/>
</dbReference>
<name>A0ABT0A6R6_9GAMM</name>
<protein>
    <submittedName>
        <fullName evidence="2">WcbI family polysaccharide biosynthesis putative acetyltransferase</fullName>
    </submittedName>
</protein>
<gene>
    <name evidence="2" type="ORF">MQC88_12055</name>
</gene>
<accession>A0ABT0A6R6</accession>
<dbReference type="Pfam" id="PF18588">
    <property type="entry name" value="WcbI"/>
    <property type="match status" value="1"/>
</dbReference>
<dbReference type="RefSeq" id="WP_243322411.1">
    <property type="nucleotide sequence ID" value="NZ_JALGCL010000005.1"/>
</dbReference>